<evidence type="ECO:0000256" key="1">
    <source>
        <dbReference type="SAM" id="SignalP"/>
    </source>
</evidence>
<dbReference type="Pfam" id="PF12296">
    <property type="entry name" value="HsbA"/>
    <property type="match status" value="1"/>
</dbReference>
<feature type="signal peptide" evidence="1">
    <location>
        <begin position="1"/>
        <end position="21"/>
    </location>
</feature>
<accession>A0ABR4JZX2</accession>
<gene>
    <name evidence="2" type="ORF">BJY01DRAFT_188659</name>
</gene>
<organism evidence="2 3">
    <name type="scientific">Aspergillus pseudoustus</name>
    <dbReference type="NCBI Taxonomy" id="1810923"/>
    <lineage>
        <taxon>Eukaryota</taxon>
        <taxon>Fungi</taxon>
        <taxon>Dikarya</taxon>
        <taxon>Ascomycota</taxon>
        <taxon>Pezizomycotina</taxon>
        <taxon>Eurotiomycetes</taxon>
        <taxon>Eurotiomycetidae</taxon>
        <taxon>Eurotiales</taxon>
        <taxon>Aspergillaceae</taxon>
        <taxon>Aspergillus</taxon>
        <taxon>Aspergillus subgen. Nidulantes</taxon>
    </lineage>
</organism>
<keyword evidence="3" id="KW-1185">Reference proteome</keyword>
<keyword evidence="1" id="KW-0732">Signal</keyword>
<dbReference type="InterPro" id="IPR021054">
    <property type="entry name" value="Cell_wall_mannoprotein_1"/>
</dbReference>
<name>A0ABR4JZX2_9EURO</name>
<dbReference type="EMBL" id="JBFXLU010000080">
    <property type="protein sequence ID" value="KAL2844527.1"/>
    <property type="molecule type" value="Genomic_DNA"/>
</dbReference>
<reference evidence="2 3" key="1">
    <citation type="submission" date="2024-07" db="EMBL/GenBank/DDBJ databases">
        <title>Section-level genome sequencing and comparative genomics of Aspergillus sections Usti and Cavernicolus.</title>
        <authorList>
            <consortium name="Lawrence Berkeley National Laboratory"/>
            <person name="Nybo J.L."/>
            <person name="Vesth T.C."/>
            <person name="Theobald S."/>
            <person name="Frisvad J.C."/>
            <person name="Larsen T.O."/>
            <person name="Kjaerboelling I."/>
            <person name="Rothschild-Mancinelli K."/>
            <person name="Lyhne E.K."/>
            <person name="Kogle M.E."/>
            <person name="Barry K."/>
            <person name="Clum A."/>
            <person name="Na H."/>
            <person name="Ledsgaard L."/>
            <person name="Lin J."/>
            <person name="Lipzen A."/>
            <person name="Kuo A."/>
            <person name="Riley R."/>
            <person name="Mondo S."/>
            <person name="Labutti K."/>
            <person name="Haridas S."/>
            <person name="Pangalinan J."/>
            <person name="Salamov A.A."/>
            <person name="Simmons B.A."/>
            <person name="Magnuson J.K."/>
            <person name="Chen J."/>
            <person name="Drula E."/>
            <person name="Henrissat B."/>
            <person name="Wiebenga A."/>
            <person name="Lubbers R.J."/>
            <person name="Gomes A.C."/>
            <person name="Makela M.R."/>
            <person name="Stajich J."/>
            <person name="Grigoriev I.V."/>
            <person name="Mortensen U.H."/>
            <person name="De Vries R.P."/>
            <person name="Baker S.E."/>
            <person name="Andersen M.R."/>
        </authorList>
    </citation>
    <scope>NUCLEOTIDE SEQUENCE [LARGE SCALE GENOMIC DNA]</scope>
    <source>
        <strain evidence="2 3">CBS 123904</strain>
    </source>
</reference>
<evidence type="ECO:0008006" key="4">
    <source>
        <dbReference type="Google" id="ProtNLM"/>
    </source>
</evidence>
<proteinExistence type="predicted"/>
<feature type="chain" id="PRO_5046028185" description="Hydrophobic surface binding protein A-domain-containing protein" evidence="1">
    <location>
        <begin position="22"/>
        <end position="122"/>
    </location>
</feature>
<sequence>MMKFSLAAIVTALAVGAGVSAQSVDDALNQFLALADQINSVQRSIEGYNGGVVLALPVANAIYRAHTAATTARTQLAQLDNLTSTDSKRALDAYNQIHPRLLSAMTAGRNKVNTTPRVQHQC</sequence>
<protein>
    <recommendedName>
        <fullName evidence="4">Hydrophobic surface binding protein A-domain-containing protein</fullName>
    </recommendedName>
</protein>
<comment type="caution">
    <text evidence="2">The sequence shown here is derived from an EMBL/GenBank/DDBJ whole genome shotgun (WGS) entry which is preliminary data.</text>
</comment>
<dbReference type="Proteomes" id="UP001610446">
    <property type="component" value="Unassembled WGS sequence"/>
</dbReference>
<evidence type="ECO:0000313" key="2">
    <source>
        <dbReference type="EMBL" id="KAL2844527.1"/>
    </source>
</evidence>
<evidence type="ECO:0000313" key="3">
    <source>
        <dbReference type="Proteomes" id="UP001610446"/>
    </source>
</evidence>